<reference evidence="2 3" key="1">
    <citation type="submission" date="2020-02" db="EMBL/GenBank/DDBJ databases">
        <authorList>
            <person name="Ferguson B K."/>
        </authorList>
    </citation>
    <scope>NUCLEOTIDE SEQUENCE [LARGE SCALE GENOMIC DNA]</scope>
</reference>
<gene>
    <name evidence="2" type="ORF">TBRA_LOCUS10595</name>
</gene>
<dbReference type="AlphaFoldDB" id="A0A6H5IMG9"/>
<dbReference type="EMBL" id="CADCXV010000928">
    <property type="protein sequence ID" value="CAB0038828.1"/>
    <property type="molecule type" value="Genomic_DNA"/>
</dbReference>
<proteinExistence type="predicted"/>
<evidence type="ECO:0000313" key="2">
    <source>
        <dbReference type="EMBL" id="CAB0038828.1"/>
    </source>
</evidence>
<organism evidence="2 3">
    <name type="scientific">Trichogramma brassicae</name>
    <dbReference type="NCBI Taxonomy" id="86971"/>
    <lineage>
        <taxon>Eukaryota</taxon>
        <taxon>Metazoa</taxon>
        <taxon>Ecdysozoa</taxon>
        <taxon>Arthropoda</taxon>
        <taxon>Hexapoda</taxon>
        <taxon>Insecta</taxon>
        <taxon>Pterygota</taxon>
        <taxon>Neoptera</taxon>
        <taxon>Endopterygota</taxon>
        <taxon>Hymenoptera</taxon>
        <taxon>Apocrita</taxon>
        <taxon>Proctotrupomorpha</taxon>
        <taxon>Chalcidoidea</taxon>
        <taxon>Trichogrammatidae</taxon>
        <taxon>Trichogramma</taxon>
    </lineage>
</organism>
<dbReference type="OrthoDB" id="427030at2759"/>
<dbReference type="Proteomes" id="UP000479190">
    <property type="component" value="Unassembled WGS sequence"/>
</dbReference>
<accession>A0A6H5IMG9</accession>
<keyword evidence="3" id="KW-1185">Reference proteome</keyword>
<protein>
    <submittedName>
        <fullName evidence="2">Uncharacterized protein</fullName>
    </submittedName>
</protein>
<feature type="region of interest" description="Disordered" evidence="1">
    <location>
        <begin position="102"/>
        <end position="135"/>
    </location>
</feature>
<name>A0A6H5IMG9_9HYME</name>
<sequence length="238" mass="27895">MTSKRLGCCCLMHTIIYIYMTTRDSGAVSTCHCIRSVEAILSCIRESVRRRAGTTTTDTCTDRPTEVSVIRFVSRNHTIEEIAPKKPIFSRKLKITEALAARKRRSKHEKKRTRSRAMIKARANKRRRRRRRSASSQIRYFTACDSRIIARFFRLERLPRAAAEQQRVRRVPPSKCILMQARRGSSSFFFARSDPEERERELLSTYYIVERMWLACSPKFPPAPPHFFQKCEFHVIFA</sequence>
<feature type="compositionally biased region" description="Basic residues" evidence="1">
    <location>
        <begin position="102"/>
        <end position="133"/>
    </location>
</feature>
<evidence type="ECO:0000256" key="1">
    <source>
        <dbReference type="SAM" id="MobiDB-lite"/>
    </source>
</evidence>
<evidence type="ECO:0000313" key="3">
    <source>
        <dbReference type="Proteomes" id="UP000479190"/>
    </source>
</evidence>